<evidence type="ECO:0000313" key="3">
    <source>
        <dbReference type="EMBL" id="SHG12482.1"/>
    </source>
</evidence>
<dbReference type="InterPro" id="IPR033985">
    <property type="entry name" value="SusD-like_N"/>
</dbReference>
<name>A0AAX2F6S8_9BACT</name>
<protein>
    <submittedName>
        <fullName evidence="3">Starch-binding associating with outer membrane</fullName>
    </submittedName>
</protein>
<dbReference type="AlphaFoldDB" id="A0AAX2F6S8"/>
<dbReference type="RefSeq" id="WP_065368078.1">
    <property type="nucleotide sequence ID" value="NZ_CP016205.1"/>
</dbReference>
<comment type="caution">
    <text evidence="3">The sequence shown here is derived from an EMBL/GenBank/DDBJ whole genome shotgun (WGS) entry which is preliminary data.</text>
</comment>
<feature type="domain" description="SusD-like N-terminal" evidence="2">
    <location>
        <begin position="22"/>
        <end position="219"/>
    </location>
</feature>
<evidence type="ECO:0000313" key="4">
    <source>
        <dbReference type="Proteomes" id="UP000184105"/>
    </source>
</evidence>
<gene>
    <name evidence="3" type="ORF">SAMN05444364_13912</name>
</gene>
<dbReference type="Proteomes" id="UP000184105">
    <property type="component" value="Unassembled WGS sequence"/>
</dbReference>
<dbReference type="Gene3D" id="1.25.40.390">
    <property type="match status" value="1"/>
</dbReference>
<organism evidence="3 4">
    <name type="scientific">Prevotella scopos JCM 17725</name>
    <dbReference type="NCBI Taxonomy" id="1236518"/>
    <lineage>
        <taxon>Bacteria</taxon>
        <taxon>Pseudomonadati</taxon>
        <taxon>Bacteroidota</taxon>
        <taxon>Bacteroidia</taxon>
        <taxon>Bacteroidales</taxon>
        <taxon>Prevotellaceae</taxon>
        <taxon>Prevotella</taxon>
    </lineage>
</organism>
<evidence type="ECO:0000256" key="1">
    <source>
        <dbReference type="SAM" id="SignalP"/>
    </source>
</evidence>
<keyword evidence="1" id="KW-0732">Signal</keyword>
<dbReference type="Pfam" id="PF14322">
    <property type="entry name" value="SusD-like_3"/>
    <property type="match status" value="1"/>
</dbReference>
<dbReference type="EMBL" id="FQWA01000039">
    <property type="protein sequence ID" value="SHG12482.1"/>
    <property type="molecule type" value="Genomic_DNA"/>
</dbReference>
<dbReference type="InterPro" id="IPR011990">
    <property type="entry name" value="TPR-like_helical_dom_sf"/>
</dbReference>
<reference evidence="3 4" key="1">
    <citation type="submission" date="2016-11" db="EMBL/GenBank/DDBJ databases">
        <authorList>
            <person name="Varghese N."/>
            <person name="Submissions S."/>
        </authorList>
    </citation>
    <scope>NUCLEOTIDE SEQUENCE [LARGE SCALE GENOMIC DNA]</scope>
    <source>
        <strain evidence="3 4">DSM 22613</strain>
    </source>
</reference>
<feature type="signal peptide" evidence="1">
    <location>
        <begin position="1"/>
        <end position="17"/>
    </location>
</feature>
<feature type="chain" id="PRO_5043533455" evidence="1">
    <location>
        <begin position="18"/>
        <end position="520"/>
    </location>
</feature>
<keyword evidence="4" id="KW-1185">Reference proteome</keyword>
<proteinExistence type="predicted"/>
<dbReference type="SUPFAM" id="SSF48452">
    <property type="entry name" value="TPR-like"/>
    <property type="match status" value="1"/>
</dbReference>
<accession>A0AAX2F6S8</accession>
<evidence type="ECO:0000259" key="2">
    <source>
        <dbReference type="Pfam" id="PF14322"/>
    </source>
</evidence>
<dbReference type="PROSITE" id="PS51257">
    <property type="entry name" value="PROKAR_LIPOPROTEIN"/>
    <property type="match status" value="1"/>
</dbReference>
<sequence>MKKINALLFGLGLLSLASCDTFLDKLPDDRAEVNSFEKVTQLLSSAYSDGSTVYMMEWSSDNVMDNGKMFSYRTNQDQLYRWKDVNTNGNDDPRHVWGKAYFAVGNANQALASLDKITEGNVNAVKAEALLCRAWAIFQLSNAFCMAYDEAKADTYLGLPYPKEANVSVNSRGTLRQLYENINADIEAALPNVSEEYMSVPKYHFNVRAAYAFAARFNLYYHKWDKALEYATKALGTQPASLMRTVSRYKSLTGGRWEIHDNYISSSENANFMLQTAVSAAGAATYYGGYKRYNSGFDVIMKELYWASMPWGSGSVDNTLYESHLLYGNSQQIAYPRLSDEWEYLDAAKSRGFIRVVDPVFTADETLLVRAEANIMLKKYDDALSDMNVWVTAHCAPTAGTATRPTLTLASIQSFLQNVAMVPEELTSNSDRGFKKALHPQGFTIDDTQTQLLYVLLQMRRIETCQQGLRFMDIKRYGIKIAHLLDGENPLYFESGDLRGALQLPTDVIESGLEPNPRKN</sequence>